<dbReference type="Proteomes" id="UP000295075">
    <property type="component" value="Unassembled WGS sequence"/>
</dbReference>
<protein>
    <recommendedName>
        <fullName evidence="5">TraD/TraG TraM recognition site domain-containing protein</fullName>
    </recommendedName>
</protein>
<name>A0A4R4QJA8_9ACTN</name>
<keyword evidence="2" id="KW-1133">Transmembrane helix</keyword>
<evidence type="ECO:0000313" key="3">
    <source>
        <dbReference type="EMBL" id="TDC35818.1"/>
    </source>
</evidence>
<feature type="compositionally biased region" description="Low complexity" evidence="1">
    <location>
        <begin position="528"/>
        <end position="559"/>
    </location>
</feature>
<dbReference type="OrthoDB" id="3797687at2"/>
<keyword evidence="2" id="KW-0472">Membrane</keyword>
<evidence type="ECO:0000256" key="2">
    <source>
        <dbReference type="SAM" id="Phobius"/>
    </source>
</evidence>
<dbReference type="EMBL" id="SMKA01000001">
    <property type="protein sequence ID" value="TDC35818.1"/>
    <property type="molecule type" value="Genomic_DNA"/>
</dbReference>
<dbReference type="RefSeq" id="WP_132399882.1">
    <property type="nucleotide sequence ID" value="NZ_SMKA01000001.1"/>
</dbReference>
<evidence type="ECO:0000256" key="1">
    <source>
        <dbReference type="SAM" id="MobiDB-lite"/>
    </source>
</evidence>
<dbReference type="AlphaFoldDB" id="A0A4R4QJA8"/>
<feature type="region of interest" description="Disordered" evidence="1">
    <location>
        <begin position="520"/>
        <end position="559"/>
    </location>
</feature>
<keyword evidence="4" id="KW-1185">Reference proteome</keyword>
<organism evidence="3 4">
    <name type="scientific">Kribbella albertanoniae</name>
    <dbReference type="NCBI Taxonomy" id="1266829"/>
    <lineage>
        <taxon>Bacteria</taxon>
        <taxon>Bacillati</taxon>
        <taxon>Actinomycetota</taxon>
        <taxon>Actinomycetes</taxon>
        <taxon>Propionibacteriales</taxon>
        <taxon>Kribbellaceae</taxon>
        <taxon>Kribbella</taxon>
    </lineage>
</organism>
<feature type="transmembrane region" description="Helical" evidence="2">
    <location>
        <begin position="58"/>
        <end position="74"/>
    </location>
</feature>
<gene>
    <name evidence="3" type="ORF">E1261_00380</name>
</gene>
<feature type="compositionally biased region" description="Polar residues" evidence="1">
    <location>
        <begin position="492"/>
        <end position="507"/>
    </location>
</feature>
<feature type="region of interest" description="Disordered" evidence="1">
    <location>
        <begin position="477"/>
        <end position="507"/>
    </location>
</feature>
<keyword evidence="2" id="KW-0812">Transmembrane</keyword>
<reference evidence="3 4" key="1">
    <citation type="submission" date="2019-03" db="EMBL/GenBank/DDBJ databases">
        <title>Draft genome sequences of novel Actinobacteria.</title>
        <authorList>
            <person name="Sahin N."/>
            <person name="Ay H."/>
            <person name="Saygin H."/>
        </authorList>
    </citation>
    <scope>NUCLEOTIDE SEQUENCE [LARGE SCALE GENOMIC DNA]</scope>
    <source>
        <strain evidence="3 4">JCM 30547</strain>
    </source>
</reference>
<sequence length="607" mass="65718">MAEPIVATREAEQWGWEYRGQEVVVVEQQDPPVPAVPPPSTLATLETKRASAARVSPVLTWATAGVIAATAVVYVAVDPLLALMPAVMAVGLGWLRWGRPEMLRQAAVKEHQRWLADCVTTMAGFERDVQVWQQELSQREQTKALQVRAVRPWVPVGPVTKERVDLYGGTAAGWRAALLAMGSSLMSAGGRLVVLDLTQDAVVEPLRRMAGEYGAPMRSAVVPNEAKALNPLTGLSPDEIGVVIAEGLRGAEPEQNESRGVDASLVQQIVECLTDGPVTFTRLHLAFQVLLRQLTPDQRGELTRPEYMKLADLLSESARRTAEARLFRLAAGVQRLSAVTGDEPMDGWDGDEVSLRVFELSPRESELSASLLRHLMFQITMVRIQRGQLSGLGERIVVIAGADAVARPELERFDSICRRNGLRLVLLFAHLRDSAVELLGGGDAVLFMRLGNAKEAEQAATFIGRQHRLVASQFTYSHGTNTSTSTSDSTTRGNSASTSDSVGVQTSDSRQATFGLLFSRRHRSGSKTSGEQYSSSTTGGTSWSEAISSSESSGSTESTSVGYQRTYEYSMEPTVLQGLSPTAFVMVDPLDPASPRLGDCDPRLGDS</sequence>
<proteinExistence type="predicted"/>
<accession>A0A4R4QJA8</accession>
<feature type="compositionally biased region" description="Low complexity" evidence="1">
    <location>
        <begin position="477"/>
        <end position="491"/>
    </location>
</feature>
<comment type="caution">
    <text evidence="3">The sequence shown here is derived from an EMBL/GenBank/DDBJ whole genome shotgun (WGS) entry which is preliminary data.</text>
</comment>
<evidence type="ECO:0008006" key="5">
    <source>
        <dbReference type="Google" id="ProtNLM"/>
    </source>
</evidence>
<evidence type="ECO:0000313" key="4">
    <source>
        <dbReference type="Proteomes" id="UP000295075"/>
    </source>
</evidence>